<reference evidence="2" key="1">
    <citation type="journal article" date="2019" name="Int. J. Syst. Evol. Microbiol.">
        <title>The Global Catalogue of Microorganisms (GCM) 10K type strain sequencing project: providing services to taxonomists for standard genome sequencing and annotation.</title>
        <authorList>
            <consortium name="The Broad Institute Genomics Platform"/>
            <consortium name="The Broad Institute Genome Sequencing Center for Infectious Disease"/>
            <person name="Wu L."/>
            <person name="Ma J."/>
        </authorList>
    </citation>
    <scope>NUCLEOTIDE SEQUENCE [LARGE SCALE GENOMIC DNA]</scope>
    <source>
        <strain evidence="2">JCM 17201</strain>
    </source>
</reference>
<organism evidence="1 2">
    <name type="scientific">Gibbsiella dentisursi</name>
    <dbReference type="NCBI Taxonomy" id="796890"/>
    <lineage>
        <taxon>Bacteria</taxon>
        <taxon>Pseudomonadati</taxon>
        <taxon>Pseudomonadota</taxon>
        <taxon>Gammaproteobacteria</taxon>
        <taxon>Enterobacterales</taxon>
        <taxon>Yersiniaceae</taxon>
        <taxon>Gibbsiella</taxon>
    </lineage>
</organism>
<dbReference type="EMBL" id="BAABDG010000018">
    <property type="protein sequence ID" value="GAA3916359.1"/>
    <property type="molecule type" value="Genomic_DNA"/>
</dbReference>
<comment type="caution">
    <text evidence="1">The sequence shown here is derived from an EMBL/GenBank/DDBJ whole genome shotgun (WGS) entry which is preliminary data.</text>
</comment>
<dbReference type="InterPro" id="IPR008962">
    <property type="entry name" value="PapD-like_sf"/>
</dbReference>
<dbReference type="RefSeq" id="WP_346083191.1">
    <property type="nucleotide sequence ID" value="NZ_BAABDG010000018.1"/>
</dbReference>
<evidence type="ECO:0000313" key="2">
    <source>
        <dbReference type="Proteomes" id="UP001499994"/>
    </source>
</evidence>
<dbReference type="Proteomes" id="UP001499994">
    <property type="component" value="Unassembled WGS sequence"/>
</dbReference>
<evidence type="ECO:0000313" key="1">
    <source>
        <dbReference type="EMBL" id="GAA3916359.1"/>
    </source>
</evidence>
<dbReference type="Gene3D" id="2.60.40.10">
    <property type="entry name" value="Immunoglobulins"/>
    <property type="match status" value="1"/>
</dbReference>
<dbReference type="InterPro" id="IPR013783">
    <property type="entry name" value="Ig-like_fold"/>
</dbReference>
<accession>A0ABP7M7T6</accession>
<evidence type="ECO:0008006" key="3">
    <source>
        <dbReference type="Google" id="ProtNLM"/>
    </source>
</evidence>
<gene>
    <name evidence="1" type="ORF">GCM10022405_46780</name>
</gene>
<keyword evidence="2" id="KW-1185">Reference proteome</keyword>
<dbReference type="SUPFAM" id="SSF49354">
    <property type="entry name" value="PapD-like"/>
    <property type="match status" value="1"/>
</dbReference>
<protein>
    <recommendedName>
        <fullName evidence="3">Molecular chaperone</fullName>
    </recommendedName>
</protein>
<name>A0ABP7M7T6_9GAMM</name>
<proteinExistence type="predicted"/>
<sequence length="227" mass="26455">MKKLPLLFIIGITGALPSVSQAVFFDSVIYDMPSEKKFISRRVYNDSKDEKIYIISAAKVDRPGENEKSFPVSPSELIYGPLRFTLEPGKSEYFKIFYTGPQDDQERYYRLSYREVSMTSFLKQKDNKEIVMIPDVKMSTLLVVRPRKMNFRFSIDEKSNTLINNGNTYFRVVTMDGCFSREIKDSQFYVLPHQVVTRRELNESNKKFIVAFGRYIHLGEGCFSNQH</sequence>